<dbReference type="Proteomes" id="UP000030663">
    <property type="component" value="Unassembled WGS sequence"/>
</dbReference>
<evidence type="ECO:0000256" key="1">
    <source>
        <dbReference type="SAM" id="MobiDB-lite"/>
    </source>
</evidence>
<reference evidence="2 3" key="1">
    <citation type="submission" date="2011-11" db="EMBL/GenBank/DDBJ databases">
        <title>The Genome Sequence of Fusarium oxysporum PHW815.</title>
        <authorList>
            <consortium name="The Broad Institute Genome Sequencing Platform"/>
            <person name="Ma L.-J."/>
            <person name="Gale L.R."/>
            <person name="Schwartz D.C."/>
            <person name="Zhou S."/>
            <person name="Corby-Kistler H."/>
            <person name="Young S.K."/>
            <person name="Zeng Q."/>
            <person name="Gargeya S."/>
            <person name="Fitzgerald M."/>
            <person name="Haas B."/>
            <person name="Abouelleil A."/>
            <person name="Alvarado L."/>
            <person name="Arachchi H.M."/>
            <person name="Berlin A."/>
            <person name="Brown A."/>
            <person name="Chapman S.B."/>
            <person name="Chen Z."/>
            <person name="Dunbar C."/>
            <person name="Freedman E."/>
            <person name="Gearin G."/>
            <person name="Goldberg J."/>
            <person name="Griggs A."/>
            <person name="Gujja S."/>
            <person name="Heiman D."/>
            <person name="Howarth C."/>
            <person name="Larson L."/>
            <person name="Lui A."/>
            <person name="MacDonald P.J.P."/>
            <person name="Montmayeur A."/>
            <person name="Murphy C."/>
            <person name="Neiman D."/>
            <person name="Pearson M."/>
            <person name="Priest M."/>
            <person name="Roberts A."/>
            <person name="Saif S."/>
            <person name="Shea T."/>
            <person name="Shenoy N."/>
            <person name="Sisk P."/>
            <person name="Stolte C."/>
            <person name="Sykes S."/>
            <person name="Wortman J."/>
            <person name="Nusbaum C."/>
            <person name="Birren B."/>
        </authorList>
    </citation>
    <scope>NUCLEOTIDE SEQUENCE [LARGE SCALE GENOMIC DNA]</scope>
    <source>
        <strain evidence="2 3">54005</strain>
    </source>
</reference>
<gene>
    <name evidence="2" type="ORF">FOQG_03903</name>
</gene>
<accession>X0DLQ3</accession>
<evidence type="ECO:0000313" key="2">
    <source>
        <dbReference type="EMBL" id="EXK95287.1"/>
    </source>
</evidence>
<dbReference type="EMBL" id="JH658366">
    <property type="protein sequence ID" value="EXK95287.1"/>
    <property type="molecule type" value="Genomic_DNA"/>
</dbReference>
<protein>
    <submittedName>
        <fullName evidence="2">Uncharacterized protein</fullName>
    </submittedName>
</protein>
<sequence length="186" mass="20228">MNLNQSQGDQHGFVLRTAISGGPGPGPERRTKERTPSTSTPLTLNGYSRAEQLVRGISCQSAVHAMYQTVGTRYFLTSKTQNGSVEKMQRHLWECFSASICYCWNLSGATVKPTNRIPQGGCIRKRLLPLIAPVERFLTASARGAKDSLNPFKPRTAIAQRATLLAIAGCLAAHKASTTANLKLRT</sequence>
<name>X0DLQ3_FUSOX</name>
<keyword evidence="3" id="KW-1185">Reference proteome</keyword>
<feature type="region of interest" description="Disordered" evidence="1">
    <location>
        <begin position="15"/>
        <end position="44"/>
    </location>
</feature>
<organism evidence="2 3">
    <name type="scientific">Fusarium oxysporum f. sp. raphani 54005</name>
    <dbReference type="NCBI Taxonomy" id="1089458"/>
    <lineage>
        <taxon>Eukaryota</taxon>
        <taxon>Fungi</taxon>
        <taxon>Dikarya</taxon>
        <taxon>Ascomycota</taxon>
        <taxon>Pezizomycotina</taxon>
        <taxon>Sordariomycetes</taxon>
        <taxon>Hypocreomycetidae</taxon>
        <taxon>Hypocreales</taxon>
        <taxon>Nectriaceae</taxon>
        <taxon>Fusarium</taxon>
        <taxon>Fusarium oxysporum species complex</taxon>
    </lineage>
</organism>
<dbReference type="AlphaFoldDB" id="X0DLQ3"/>
<dbReference type="HOGENOM" id="CLU_1454495_0_0_1"/>
<evidence type="ECO:0000313" key="3">
    <source>
        <dbReference type="Proteomes" id="UP000030663"/>
    </source>
</evidence>
<proteinExistence type="predicted"/>